<dbReference type="PRINTS" id="PR01438">
    <property type="entry name" value="UNVRSLSTRESS"/>
</dbReference>
<dbReference type="InterPro" id="IPR014729">
    <property type="entry name" value="Rossmann-like_a/b/a_fold"/>
</dbReference>
<dbReference type="PANTHER" id="PTHR43010:SF1">
    <property type="entry name" value="USPA DOMAIN-CONTAINING PROTEIN"/>
    <property type="match status" value="1"/>
</dbReference>
<keyword evidence="4" id="KW-1185">Reference proteome</keyword>
<evidence type="ECO:0000313" key="3">
    <source>
        <dbReference type="EMBL" id="WXK94765.1"/>
    </source>
</evidence>
<proteinExistence type="inferred from homology"/>
<evidence type="ECO:0000256" key="1">
    <source>
        <dbReference type="ARBA" id="ARBA00008791"/>
    </source>
</evidence>
<dbReference type="RefSeq" id="WP_406637987.1">
    <property type="nucleotide sequence ID" value="NZ_CP148033.1"/>
</dbReference>
<accession>A0ABZ2RBP8</accession>
<gene>
    <name evidence="3" type="ORF">WHH00_08230</name>
</gene>
<dbReference type="InterPro" id="IPR006015">
    <property type="entry name" value="Universal_stress_UspA"/>
</dbReference>
<dbReference type="InterPro" id="IPR051688">
    <property type="entry name" value="USP_A"/>
</dbReference>
<sequence>MSTAGTPFARILVGVDGSEPSIEALRQAQRLATPLGAKVLANAYWDYPQVYAGYVMMGIEGFEERAGEILDDAVKKAFGGETPSNVLPSLIRGHPRDSLIDASRDADMVVVGRRGHGGFGGLLLGSVSSALVAHAHCPVLVVHTPEDRPGAS</sequence>
<organism evidence="3 4">
    <name type="scientific">Pseudarthrobacter quantipunctorum</name>
    <dbReference type="NCBI Taxonomy" id="3128980"/>
    <lineage>
        <taxon>Bacteria</taxon>
        <taxon>Bacillati</taxon>
        <taxon>Actinomycetota</taxon>
        <taxon>Actinomycetes</taxon>
        <taxon>Micrococcales</taxon>
        <taxon>Micrococcaceae</taxon>
        <taxon>Pseudarthrobacter</taxon>
    </lineage>
</organism>
<evidence type="ECO:0000259" key="2">
    <source>
        <dbReference type="Pfam" id="PF00582"/>
    </source>
</evidence>
<dbReference type="EMBL" id="CP148033">
    <property type="protein sequence ID" value="WXK94765.1"/>
    <property type="molecule type" value="Genomic_DNA"/>
</dbReference>
<dbReference type="InterPro" id="IPR006016">
    <property type="entry name" value="UspA"/>
</dbReference>
<name>A0ABZ2RBP8_9MICC</name>
<feature type="domain" description="UspA" evidence="2">
    <location>
        <begin position="8"/>
        <end position="143"/>
    </location>
</feature>
<comment type="similarity">
    <text evidence="1">Belongs to the universal stress protein A family.</text>
</comment>
<evidence type="ECO:0000313" key="4">
    <source>
        <dbReference type="Proteomes" id="UP001623384"/>
    </source>
</evidence>
<dbReference type="CDD" id="cd00293">
    <property type="entry name" value="USP-like"/>
    <property type="match status" value="1"/>
</dbReference>
<dbReference type="Proteomes" id="UP001623384">
    <property type="component" value="Chromosome"/>
</dbReference>
<dbReference type="PANTHER" id="PTHR43010">
    <property type="entry name" value="UNIVERSAL STRESS PROTEIN SLR1230"/>
    <property type="match status" value="1"/>
</dbReference>
<dbReference type="Gene3D" id="3.40.50.620">
    <property type="entry name" value="HUPs"/>
    <property type="match status" value="1"/>
</dbReference>
<protein>
    <submittedName>
        <fullName evidence="3">Universal stress protein</fullName>
    </submittedName>
</protein>
<dbReference type="SUPFAM" id="SSF52402">
    <property type="entry name" value="Adenine nucleotide alpha hydrolases-like"/>
    <property type="match status" value="1"/>
</dbReference>
<dbReference type="Pfam" id="PF00582">
    <property type="entry name" value="Usp"/>
    <property type="match status" value="1"/>
</dbReference>
<reference evidence="3 4" key="1">
    <citation type="submission" date="2024-03" db="EMBL/GenBank/DDBJ databases">
        <title>Rhodococcus navarretei sp. nov. and Pseudarthrobacter quantumdoti sp. nov., two new species with the ability to biosynthesize Quantum Dots isolated from soil samples at Union Glacier, Antarctica.</title>
        <authorList>
            <person name="Vargas M."/>
        </authorList>
    </citation>
    <scope>NUCLEOTIDE SEQUENCE [LARGE SCALE GENOMIC DNA]</scope>
    <source>
        <strain evidence="3 4">RC-2-3</strain>
    </source>
</reference>